<dbReference type="Gene3D" id="1.10.287.210">
    <property type="match status" value="1"/>
</dbReference>
<dbReference type="Pfam" id="PF00429">
    <property type="entry name" value="TLV_coat"/>
    <property type="match status" value="1"/>
</dbReference>
<organism evidence="3 4">
    <name type="scientific">Upupa epops</name>
    <name type="common">Eurasian hoopoe</name>
    <dbReference type="NCBI Taxonomy" id="57439"/>
    <lineage>
        <taxon>Eukaryota</taxon>
        <taxon>Metazoa</taxon>
        <taxon>Chordata</taxon>
        <taxon>Craniata</taxon>
        <taxon>Vertebrata</taxon>
        <taxon>Euteleostomi</taxon>
        <taxon>Archelosauria</taxon>
        <taxon>Archosauria</taxon>
        <taxon>Dinosauria</taxon>
        <taxon>Saurischia</taxon>
        <taxon>Theropoda</taxon>
        <taxon>Coelurosauria</taxon>
        <taxon>Aves</taxon>
        <taxon>Neognathae</taxon>
        <taxon>Neoaves</taxon>
        <taxon>Telluraves</taxon>
        <taxon>Coraciimorphae</taxon>
        <taxon>Bucerotiformes</taxon>
        <taxon>Upupidae</taxon>
        <taxon>Upupa</taxon>
    </lineage>
</organism>
<evidence type="ECO:0000256" key="2">
    <source>
        <dbReference type="SAM" id="Phobius"/>
    </source>
</evidence>
<name>A0A7K6BA87_UPUEP</name>
<accession>A0A7K6BA87</accession>
<sequence length="291" mass="32978">KKSLCNRTVDPKGANWLVPAINTKWICMKTGVTPCVSASVLEETKDFCVQVMIIPRVIYHPKDYVWEHKNSMGHHMMKREPFTALTIVALLTLAGVGAGTGAAALITQPGKLTALQHAVDEDLKKIDKSITALTNSVRSLSEVVLQNRRGLDLLFWQQGGLCVALKEECCTYVDETGIVYDTMGELRKQIEKREKEKESYQSWYGDWFSCPSWLTALLSTLAGPIILLILGLTFGPCIFRRLTEIIKNRLEAANLLILRGQYENLDHGNEKMEEELEWSRQELKRFNELHK</sequence>
<proteinExistence type="predicted"/>
<feature type="coiled-coil region" evidence="1">
    <location>
        <begin position="262"/>
        <end position="289"/>
    </location>
</feature>
<keyword evidence="2" id="KW-0472">Membrane</keyword>
<keyword evidence="4" id="KW-1185">Reference proteome</keyword>
<keyword evidence="1" id="KW-0175">Coiled coil</keyword>
<feature type="non-terminal residue" evidence="3">
    <location>
        <position position="1"/>
    </location>
</feature>
<dbReference type="OrthoDB" id="9633697at2759"/>
<feature type="transmembrane region" description="Helical" evidence="2">
    <location>
        <begin position="213"/>
        <end position="239"/>
    </location>
</feature>
<dbReference type="SUPFAM" id="SSF58069">
    <property type="entry name" value="Virus ectodomain"/>
    <property type="match status" value="1"/>
</dbReference>
<dbReference type="InterPro" id="IPR018154">
    <property type="entry name" value="TLV/ENV_coat_polyprotein"/>
</dbReference>
<dbReference type="PANTHER" id="PTHR10424">
    <property type="entry name" value="VIRAL ENVELOPE PROTEIN"/>
    <property type="match status" value="1"/>
</dbReference>
<evidence type="ECO:0000256" key="1">
    <source>
        <dbReference type="SAM" id="Coils"/>
    </source>
</evidence>
<dbReference type="EMBL" id="VZRI01011378">
    <property type="protein sequence ID" value="NWU99250.1"/>
    <property type="molecule type" value="Genomic_DNA"/>
</dbReference>
<keyword evidence="2" id="KW-1133">Transmembrane helix</keyword>
<comment type="caution">
    <text evidence="3">The sequence shown here is derived from an EMBL/GenBank/DDBJ whole genome shotgun (WGS) entry which is preliminary data.</text>
</comment>
<dbReference type="AlphaFoldDB" id="A0A7K6BA87"/>
<protein>
    <submittedName>
        <fullName evidence="3">ENV2 protein</fullName>
    </submittedName>
</protein>
<dbReference type="PANTHER" id="PTHR10424:SF82">
    <property type="entry name" value="ENVELOPE GLYCOPROTEIN-RELATED"/>
    <property type="match status" value="1"/>
</dbReference>
<dbReference type="CDD" id="cd09851">
    <property type="entry name" value="HTLV-1-like_HR1-HR2"/>
    <property type="match status" value="1"/>
</dbReference>
<keyword evidence="2" id="KW-0812">Transmembrane</keyword>
<dbReference type="Proteomes" id="UP000544127">
    <property type="component" value="Unassembled WGS sequence"/>
</dbReference>
<feature type="non-terminal residue" evidence="3">
    <location>
        <position position="291"/>
    </location>
</feature>
<evidence type="ECO:0000313" key="4">
    <source>
        <dbReference type="Proteomes" id="UP000544127"/>
    </source>
</evidence>
<evidence type="ECO:0000313" key="3">
    <source>
        <dbReference type="EMBL" id="NWU99250.1"/>
    </source>
</evidence>
<reference evidence="3 4" key="1">
    <citation type="submission" date="2019-09" db="EMBL/GenBank/DDBJ databases">
        <title>Bird 10,000 Genomes (B10K) Project - Family phase.</title>
        <authorList>
            <person name="Zhang G."/>
        </authorList>
    </citation>
    <scope>NUCLEOTIDE SEQUENCE [LARGE SCALE GENOMIC DNA]</scope>
    <source>
        <strain evidence="3">B10K-DU-012-37</strain>
    </source>
</reference>
<gene>
    <name evidence="3" type="primary">Fv4_2</name>
    <name evidence="3" type="ORF">UPUEPO_R14717</name>
</gene>
<feature type="transmembrane region" description="Helical" evidence="2">
    <location>
        <begin position="82"/>
        <end position="106"/>
    </location>
</feature>